<evidence type="ECO:0008006" key="3">
    <source>
        <dbReference type="Google" id="ProtNLM"/>
    </source>
</evidence>
<organism evidence="1 2">
    <name type="scientific">Brevibacillus ruminantium</name>
    <dbReference type="NCBI Taxonomy" id="2950604"/>
    <lineage>
        <taxon>Bacteria</taxon>
        <taxon>Bacillati</taxon>
        <taxon>Bacillota</taxon>
        <taxon>Bacilli</taxon>
        <taxon>Bacillales</taxon>
        <taxon>Paenibacillaceae</taxon>
        <taxon>Brevibacillus</taxon>
    </lineage>
</organism>
<gene>
    <name evidence="1" type="ORF">NDK47_05870</name>
</gene>
<name>A0ABY4WI53_9BACL</name>
<evidence type="ECO:0000313" key="2">
    <source>
        <dbReference type="Proteomes" id="UP001056500"/>
    </source>
</evidence>
<sequence length="79" mass="9177">MSEIAAVLMNRDQSNTYFLWLEIFGADRKASALQLCFTFIGKVTKKQNFHVNAIKYKVLKMKPKKGFVRHYLHNQKKGG</sequence>
<dbReference type="Proteomes" id="UP001056500">
    <property type="component" value="Chromosome"/>
</dbReference>
<keyword evidence="2" id="KW-1185">Reference proteome</keyword>
<protein>
    <recommendedName>
        <fullName evidence="3">50S ribosomal protein L33</fullName>
    </recommendedName>
</protein>
<evidence type="ECO:0000313" key="1">
    <source>
        <dbReference type="EMBL" id="USG66825.1"/>
    </source>
</evidence>
<accession>A0ABY4WI53</accession>
<proteinExistence type="predicted"/>
<reference evidence="1" key="1">
    <citation type="submission" date="2022-06" db="EMBL/GenBank/DDBJ databases">
        <title>Genome sequencing of Brevibacillus sp. BB3-R1.</title>
        <authorList>
            <person name="Heo J."/>
            <person name="Lee D."/>
            <person name="Won M."/>
            <person name="Han B.-H."/>
            <person name="Hong S.-B."/>
            <person name="Kwon S.-W."/>
        </authorList>
    </citation>
    <scope>NUCLEOTIDE SEQUENCE</scope>
    <source>
        <strain evidence="1">BB3-R1</strain>
    </source>
</reference>
<dbReference type="EMBL" id="CP098755">
    <property type="protein sequence ID" value="USG66825.1"/>
    <property type="molecule type" value="Genomic_DNA"/>
</dbReference>
<dbReference type="RefSeq" id="WP_251873930.1">
    <property type="nucleotide sequence ID" value="NZ_CP098755.1"/>
</dbReference>